<evidence type="ECO:0000313" key="2">
    <source>
        <dbReference type="Proteomes" id="UP001549145"/>
    </source>
</evidence>
<dbReference type="Proteomes" id="UP001549145">
    <property type="component" value="Unassembled WGS sequence"/>
</dbReference>
<keyword evidence="2" id="KW-1185">Reference proteome</keyword>
<sequence length="219" mass="25251">MNYPTYSHRSVYNDIDLHGLKFRIKKGPYLSRTSIGMRRKLSDNFAPPSCPIPLVLRDFQHDDLQSLFHFNENTFLEQEKINILWRLEMVSKGSLISRCFVAADEHSGYPYHIQWLTEPGSSDQIRQALALPALGFGEALLENAYTPPRHRGLGIMPAAIELIAQHNANVDRQFLIMFIDTKDYSSLSAVKKSGLLPYTVRTWEQYVFGLFQRIRFKSI</sequence>
<dbReference type="EMBL" id="JBEPMM010000026">
    <property type="protein sequence ID" value="MET3695302.1"/>
    <property type="molecule type" value="Genomic_DNA"/>
</dbReference>
<name>A0ABV2LDC5_9HYPH</name>
<gene>
    <name evidence="1" type="ORF">ABID43_004870</name>
</gene>
<dbReference type="RefSeq" id="WP_238279056.1">
    <property type="nucleotide sequence ID" value="NZ_BPQL01000048.1"/>
</dbReference>
<evidence type="ECO:0000313" key="1">
    <source>
        <dbReference type="EMBL" id="MET3695302.1"/>
    </source>
</evidence>
<comment type="caution">
    <text evidence="1">The sequence shown here is derived from an EMBL/GenBank/DDBJ whole genome shotgun (WGS) entry which is preliminary data.</text>
</comment>
<protein>
    <recommendedName>
        <fullName evidence="3">N-acetyltransferase domain-containing protein</fullName>
    </recommendedName>
</protein>
<reference evidence="1 2" key="1">
    <citation type="submission" date="2024-06" db="EMBL/GenBank/DDBJ databases">
        <title>Genomic Encyclopedia of Type Strains, Phase IV (KMG-IV): sequencing the most valuable type-strain genomes for metagenomic binning, comparative biology and taxonomic classification.</title>
        <authorList>
            <person name="Goeker M."/>
        </authorList>
    </citation>
    <scope>NUCLEOTIDE SEQUENCE [LARGE SCALE GENOMIC DNA]</scope>
    <source>
        <strain evidence="1 2">DSM 21331</strain>
    </source>
</reference>
<evidence type="ECO:0008006" key="3">
    <source>
        <dbReference type="Google" id="ProtNLM"/>
    </source>
</evidence>
<dbReference type="InterPro" id="IPR016181">
    <property type="entry name" value="Acyl_CoA_acyltransferase"/>
</dbReference>
<accession>A0ABV2LDC5</accession>
<dbReference type="SUPFAM" id="SSF55729">
    <property type="entry name" value="Acyl-CoA N-acyltransferases (Nat)"/>
    <property type="match status" value="1"/>
</dbReference>
<proteinExistence type="predicted"/>
<organism evidence="1 2">
    <name type="scientific">Methylobacterium goesingense</name>
    <dbReference type="NCBI Taxonomy" id="243690"/>
    <lineage>
        <taxon>Bacteria</taxon>
        <taxon>Pseudomonadati</taxon>
        <taxon>Pseudomonadota</taxon>
        <taxon>Alphaproteobacteria</taxon>
        <taxon>Hyphomicrobiales</taxon>
        <taxon>Methylobacteriaceae</taxon>
        <taxon>Methylobacterium</taxon>
    </lineage>
</organism>